<organism evidence="1 2">
    <name type="scientific">Sphaerodactylus townsendi</name>
    <dbReference type="NCBI Taxonomy" id="933632"/>
    <lineage>
        <taxon>Eukaryota</taxon>
        <taxon>Metazoa</taxon>
        <taxon>Chordata</taxon>
        <taxon>Craniata</taxon>
        <taxon>Vertebrata</taxon>
        <taxon>Euteleostomi</taxon>
        <taxon>Lepidosauria</taxon>
        <taxon>Squamata</taxon>
        <taxon>Bifurcata</taxon>
        <taxon>Gekkota</taxon>
        <taxon>Sphaerodactylidae</taxon>
        <taxon>Sphaerodactylus</taxon>
    </lineage>
</organism>
<accession>A0ACB8EDX2</accession>
<evidence type="ECO:0000313" key="1">
    <source>
        <dbReference type="EMBL" id="KAH7990457.1"/>
    </source>
</evidence>
<protein>
    <submittedName>
        <fullName evidence="1">Argininosuccinate lyase</fullName>
    </submittedName>
</protein>
<keyword evidence="2" id="KW-1185">Reference proteome</keyword>
<gene>
    <name evidence="1" type="primary">ASL2</name>
    <name evidence="1" type="ORF">K3G42_007476</name>
</gene>
<dbReference type="EMBL" id="CM037629">
    <property type="protein sequence ID" value="KAH7990457.1"/>
    <property type="molecule type" value="Genomic_DNA"/>
</dbReference>
<dbReference type="Proteomes" id="UP000827872">
    <property type="component" value="Linkage Group LG16"/>
</dbReference>
<proteinExistence type="predicted"/>
<sequence length="457" mass="50225">MYSGRLVGTLDPIMEKLNSSILIDQRLAEVDIRSSIAYAKALEKAGILSRAELEKILSGLEKILEESTKGALIISKTDEDIHTTVERRLKEIVGDVAGKLQTGRSRNDQVVTDLRLLVKSSVTMLITQLQQLIRTLLERASAEIDVILPGYTHLQRAQPIRWSLLLVSHAVALTRDSERLTEMKKRISVLPLGSGSLAGNPLNLDRELLRKELELSSISINSLDAVGDRDFVVELLSAASLIMIHLSRLAEDLIIYNTKEFGFITLSDSFCTGSSLMPQKKNPDSLELIRSKAGRVIGRTTGLLIVLKGIPSAYNKDLQEDKEAVIDVIDTLSLVLQVTTGVISTLQINKETMEKAVSPDMLATDLANYLVRKGMPFRQAHTAVGKAVHLAESKGVTLSQLSTEDLKTITPMIGTDVSQIFNPQHSVEQYTSPGGTAKSAVTTQIEQVKELLKRQKE</sequence>
<reference evidence="1" key="1">
    <citation type="submission" date="2021-08" db="EMBL/GenBank/DDBJ databases">
        <title>The first chromosome-level gecko genome reveals the dynamic sex chromosomes of Neotropical dwarf geckos (Sphaerodactylidae: Sphaerodactylus).</title>
        <authorList>
            <person name="Pinto B.J."/>
            <person name="Keating S.E."/>
            <person name="Gamble T."/>
        </authorList>
    </citation>
    <scope>NUCLEOTIDE SEQUENCE</scope>
    <source>
        <strain evidence="1">TG3544</strain>
    </source>
</reference>
<name>A0ACB8EDX2_9SAUR</name>
<keyword evidence="1" id="KW-0456">Lyase</keyword>
<comment type="caution">
    <text evidence="1">The sequence shown here is derived from an EMBL/GenBank/DDBJ whole genome shotgun (WGS) entry which is preliminary data.</text>
</comment>
<evidence type="ECO:0000313" key="2">
    <source>
        <dbReference type="Proteomes" id="UP000827872"/>
    </source>
</evidence>